<accession>A0A8R7U1S6</accession>
<sequence length="127" mass="14266">MRPGREWKGRRGVAMAARSRLLFFFSLPCSFFTPCCCFFLPPSAESLAGDDDEEDVDDNEEVLFGSTLTSEGPQQNPIAALLKLMLHYLFPFFLSFLCSLSSLCSSVLQLTFYRGGEPRLLILCLCF</sequence>
<dbReference type="EnsemblPlants" id="TuG1812G0300005598.01.T01">
    <property type="protein sequence ID" value="TuG1812G0300005598.01.T01.cds297208"/>
    <property type="gene ID" value="TuG1812G0300005598.01"/>
</dbReference>
<dbReference type="AlphaFoldDB" id="A0A8R7U1S6"/>
<keyword evidence="3" id="KW-1185">Reference proteome</keyword>
<keyword evidence="1" id="KW-0812">Transmembrane</keyword>
<feature type="transmembrane region" description="Helical" evidence="1">
    <location>
        <begin position="21"/>
        <end position="41"/>
    </location>
</feature>
<evidence type="ECO:0000313" key="2">
    <source>
        <dbReference type="EnsemblPlants" id="TuG1812G0300005598.01.T01.cds297208"/>
    </source>
</evidence>
<name>A0A8R7U1S6_TRIUA</name>
<evidence type="ECO:0000256" key="1">
    <source>
        <dbReference type="SAM" id="Phobius"/>
    </source>
</evidence>
<dbReference type="Proteomes" id="UP000015106">
    <property type="component" value="Chromosome 3"/>
</dbReference>
<proteinExistence type="predicted"/>
<keyword evidence="1" id="KW-1133">Transmembrane helix</keyword>
<feature type="transmembrane region" description="Helical" evidence="1">
    <location>
        <begin position="88"/>
        <end position="113"/>
    </location>
</feature>
<dbReference type="Gramene" id="TuG1812G0300005598.01.T01">
    <property type="protein sequence ID" value="TuG1812G0300005598.01.T01.cds297208"/>
    <property type="gene ID" value="TuG1812G0300005598.01"/>
</dbReference>
<protein>
    <submittedName>
        <fullName evidence="2">Uncharacterized protein</fullName>
    </submittedName>
</protein>
<reference evidence="2" key="3">
    <citation type="submission" date="2022-06" db="UniProtKB">
        <authorList>
            <consortium name="EnsemblPlants"/>
        </authorList>
    </citation>
    <scope>IDENTIFICATION</scope>
</reference>
<keyword evidence="1" id="KW-0472">Membrane</keyword>
<organism evidence="2 3">
    <name type="scientific">Triticum urartu</name>
    <name type="common">Red wild einkorn</name>
    <name type="synonym">Crithodium urartu</name>
    <dbReference type="NCBI Taxonomy" id="4572"/>
    <lineage>
        <taxon>Eukaryota</taxon>
        <taxon>Viridiplantae</taxon>
        <taxon>Streptophyta</taxon>
        <taxon>Embryophyta</taxon>
        <taxon>Tracheophyta</taxon>
        <taxon>Spermatophyta</taxon>
        <taxon>Magnoliopsida</taxon>
        <taxon>Liliopsida</taxon>
        <taxon>Poales</taxon>
        <taxon>Poaceae</taxon>
        <taxon>BOP clade</taxon>
        <taxon>Pooideae</taxon>
        <taxon>Triticodae</taxon>
        <taxon>Triticeae</taxon>
        <taxon>Triticinae</taxon>
        <taxon>Triticum</taxon>
    </lineage>
</organism>
<reference evidence="2" key="2">
    <citation type="submission" date="2018-03" db="EMBL/GenBank/DDBJ databases">
        <title>The Triticum urartu genome reveals the dynamic nature of wheat genome evolution.</title>
        <authorList>
            <person name="Ling H."/>
            <person name="Ma B."/>
            <person name="Shi X."/>
            <person name="Liu H."/>
            <person name="Dong L."/>
            <person name="Sun H."/>
            <person name="Cao Y."/>
            <person name="Gao Q."/>
            <person name="Zheng S."/>
            <person name="Li Y."/>
            <person name="Yu Y."/>
            <person name="Du H."/>
            <person name="Qi M."/>
            <person name="Li Y."/>
            <person name="Yu H."/>
            <person name="Cui Y."/>
            <person name="Wang N."/>
            <person name="Chen C."/>
            <person name="Wu H."/>
            <person name="Zhao Y."/>
            <person name="Zhang J."/>
            <person name="Li Y."/>
            <person name="Zhou W."/>
            <person name="Zhang B."/>
            <person name="Hu W."/>
            <person name="Eijk M."/>
            <person name="Tang J."/>
            <person name="Witsenboer H."/>
            <person name="Zhao S."/>
            <person name="Li Z."/>
            <person name="Zhang A."/>
            <person name="Wang D."/>
            <person name="Liang C."/>
        </authorList>
    </citation>
    <scope>NUCLEOTIDE SEQUENCE [LARGE SCALE GENOMIC DNA]</scope>
    <source>
        <strain evidence="2">cv. G1812</strain>
    </source>
</reference>
<reference evidence="3" key="1">
    <citation type="journal article" date="2013" name="Nature">
        <title>Draft genome of the wheat A-genome progenitor Triticum urartu.</title>
        <authorList>
            <person name="Ling H.Q."/>
            <person name="Zhao S."/>
            <person name="Liu D."/>
            <person name="Wang J."/>
            <person name="Sun H."/>
            <person name="Zhang C."/>
            <person name="Fan H."/>
            <person name="Li D."/>
            <person name="Dong L."/>
            <person name="Tao Y."/>
            <person name="Gao C."/>
            <person name="Wu H."/>
            <person name="Li Y."/>
            <person name="Cui Y."/>
            <person name="Guo X."/>
            <person name="Zheng S."/>
            <person name="Wang B."/>
            <person name="Yu K."/>
            <person name="Liang Q."/>
            <person name="Yang W."/>
            <person name="Lou X."/>
            <person name="Chen J."/>
            <person name="Feng M."/>
            <person name="Jian J."/>
            <person name="Zhang X."/>
            <person name="Luo G."/>
            <person name="Jiang Y."/>
            <person name="Liu J."/>
            <person name="Wang Z."/>
            <person name="Sha Y."/>
            <person name="Zhang B."/>
            <person name="Wu H."/>
            <person name="Tang D."/>
            <person name="Shen Q."/>
            <person name="Xue P."/>
            <person name="Zou S."/>
            <person name="Wang X."/>
            <person name="Liu X."/>
            <person name="Wang F."/>
            <person name="Yang Y."/>
            <person name="An X."/>
            <person name="Dong Z."/>
            <person name="Zhang K."/>
            <person name="Zhang X."/>
            <person name="Luo M.C."/>
            <person name="Dvorak J."/>
            <person name="Tong Y."/>
            <person name="Wang J."/>
            <person name="Yang H."/>
            <person name="Li Z."/>
            <person name="Wang D."/>
            <person name="Zhang A."/>
            <person name="Wang J."/>
        </authorList>
    </citation>
    <scope>NUCLEOTIDE SEQUENCE</scope>
    <source>
        <strain evidence="3">cv. G1812</strain>
    </source>
</reference>
<evidence type="ECO:0000313" key="3">
    <source>
        <dbReference type="Proteomes" id="UP000015106"/>
    </source>
</evidence>